<dbReference type="SUPFAM" id="SSF49764">
    <property type="entry name" value="HSP20-like chaperones"/>
    <property type="match status" value="1"/>
</dbReference>
<dbReference type="InterPro" id="IPR008978">
    <property type="entry name" value="HSP20-like_chaperone"/>
</dbReference>
<dbReference type="Gene3D" id="2.60.40.790">
    <property type="match status" value="1"/>
</dbReference>
<accession>A0A835HLF7</accession>
<keyword evidence="2" id="KW-0934">Plastid</keyword>
<reference evidence="7 8" key="1">
    <citation type="submission" date="2020-10" db="EMBL/GenBank/DDBJ databases">
        <title>The Coptis chinensis genome and diversification of protoberbering-type alkaloids.</title>
        <authorList>
            <person name="Wang B."/>
            <person name="Shu S."/>
            <person name="Song C."/>
            <person name="Liu Y."/>
        </authorList>
    </citation>
    <scope>NUCLEOTIDE SEQUENCE [LARGE SCALE GENOMIC DNA]</scope>
    <source>
        <strain evidence="7">HL-2020</strain>
        <tissue evidence="7">Leaf</tissue>
    </source>
</reference>
<comment type="caution">
    <text evidence="7">The sequence shown here is derived from an EMBL/GenBank/DDBJ whole genome shotgun (WGS) entry which is preliminary data.</text>
</comment>
<keyword evidence="8" id="KW-1185">Reference proteome</keyword>
<proteinExistence type="inferred from homology"/>
<dbReference type="AlphaFoldDB" id="A0A835HLF7"/>
<dbReference type="InterPro" id="IPR002068">
    <property type="entry name" value="A-crystallin/Hsp20_dom"/>
</dbReference>
<evidence type="ECO:0000256" key="2">
    <source>
        <dbReference type="ARBA" id="ARBA00022640"/>
    </source>
</evidence>
<dbReference type="CDD" id="cd06464">
    <property type="entry name" value="ACD_sHsps-like"/>
    <property type="match status" value="1"/>
</dbReference>
<dbReference type="GO" id="GO:0009536">
    <property type="term" value="C:plastid"/>
    <property type="evidence" value="ECO:0007669"/>
    <property type="project" value="UniProtKB-SubCell"/>
</dbReference>
<dbReference type="OrthoDB" id="45035at2759"/>
<dbReference type="Proteomes" id="UP000631114">
    <property type="component" value="Unassembled WGS sequence"/>
</dbReference>
<dbReference type="PANTHER" id="PTHR31906">
    <property type="entry name" value="PLASTID-LIPID-ASSOCIATED PROTEIN 4, CHLOROPLASTIC-RELATED"/>
    <property type="match status" value="1"/>
</dbReference>
<dbReference type="InterPro" id="IPR006843">
    <property type="entry name" value="PAP/fibrillin_dom"/>
</dbReference>
<protein>
    <recommendedName>
        <fullName evidence="6">SHSP domain-containing protein</fullName>
    </recommendedName>
</protein>
<sequence length="541" mass="60008">MIINLCAYNSLLVTGTDRGVSLPTEGHKEVDEVAAKLQKYCVDKPVECPLIFGEWDVVYCSVPTLPGGSYRSALGRMVFKTKEMVQVVEAPDVVKNKVSFSAFGFLDGEVSLKGKLKVLDDKWIQVIFEPPELKVGALEFQYGGESEVKLEITYIDEKIRLGRVPEVHCLCSKDADEPCSVSQHTGSEKELGTELTFANYCARAKERRTAARILSDLVKLGLRLGNGDLMELRRIRHVVKPVGFEVAVSRGDKQEEIDIREMNTSMHDRIAEIVAAMTARCKDCILKAVYHCTYRIKMDMGASVKITGNLGLMTLPLLFSSTANLYQNMQCKLKCVVNPHFFTLKLILKKMASSILLGKMPSGSNILKKNLGSLAVALSPKSAARKTLKKMPTTGLGALNPLPSAALSPVSGRKLRFFTNNAAVRDYDVLLDNYILDTDDEDEEYHVLYQSPTTFSVGIGKEDVKVSVEDDILSIKGEEPKEAEGDNVRAANIYSLKFVTPSELYKVYQIKAEMKNGVLMVIVPKVKYEETRKNVVQVNVV</sequence>
<dbReference type="EMBL" id="JADFTS010000006">
    <property type="protein sequence ID" value="KAF9600497.1"/>
    <property type="molecule type" value="Genomic_DNA"/>
</dbReference>
<evidence type="ECO:0000259" key="6">
    <source>
        <dbReference type="PROSITE" id="PS01031"/>
    </source>
</evidence>
<keyword evidence="3" id="KW-0809">Transit peptide</keyword>
<evidence type="ECO:0000256" key="5">
    <source>
        <dbReference type="RuleBase" id="RU003616"/>
    </source>
</evidence>
<dbReference type="PROSITE" id="PS01031">
    <property type="entry name" value="SHSP"/>
    <property type="match status" value="1"/>
</dbReference>
<dbReference type="Pfam" id="PF04755">
    <property type="entry name" value="PAP_fibrillin"/>
    <property type="match status" value="1"/>
</dbReference>
<dbReference type="Pfam" id="PF00011">
    <property type="entry name" value="HSP20"/>
    <property type="match status" value="1"/>
</dbReference>
<comment type="similarity">
    <text evidence="4 5">Belongs to the small heat shock protein (HSP20) family.</text>
</comment>
<name>A0A835HLF7_9MAGN</name>
<feature type="domain" description="SHSP" evidence="6">
    <location>
        <begin position="426"/>
        <end position="541"/>
    </location>
</feature>
<dbReference type="InterPro" id="IPR039633">
    <property type="entry name" value="PAP"/>
</dbReference>
<evidence type="ECO:0000313" key="7">
    <source>
        <dbReference type="EMBL" id="KAF9600497.1"/>
    </source>
</evidence>
<comment type="subcellular location">
    <subcellularLocation>
        <location evidence="1">Plastid</location>
    </subcellularLocation>
</comment>
<gene>
    <name evidence="7" type="ORF">IFM89_009946</name>
</gene>
<organism evidence="7 8">
    <name type="scientific">Coptis chinensis</name>
    <dbReference type="NCBI Taxonomy" id="261450"/>
    <lineage>
        <taxon>Eukaryota</taxon>
        <taxon>Viridiplantae</taxon>
        <taxon>Streptophyta</taxon>
        <taxon>Embryophyta</taxon>
        <taxon>Tracheophyta</taxon>
        <taxon>Spermatophyta</taxon>
        <taxon>Magnoliopsida</taxon>
        <taxon>Ranunculales</taxon>
        <taxon>Ranunculaceae</taxon>
        <taxon>Coptidoideae</taxon>
        <taxon>Coptis</taxon>
    </lineage>
</organism>
<evidence type="ECO:0000313" key="8">
    <source>
        <dbReference type="Proteomes" id="UP000631114"/>
    </source>
</evidence>
<evidence type="ECO:0000256" key="1">
    <source>
        <dbReference type="ARBA" id="ARBA00004474"/>
    </source>
</evidence>
<evidence type="ECO:0000256" key="3">
    <source>
        <dbReference type="ARBA" id="ARBA00022946"/>
    </source>
</evidence>
<evidence type="ECO:0000256" key="4">
    <source>
        <dbReference type="PROSITE-ProRule" id="PRU00285"/>
    </source>
</evidence>